<reference evidence="1" key="1">
    <citation type="submission" date="2013-08" db="EMBL/GenBank/DDBJ databases">
        <authorList>
            <person name="Mendez C."/>
            <person name="Richter M."/>
            <person name="Ferrer M."/>
            <person name="Sanchez J."/>
        </authorList>
    </citation>
    <scope>NUCLEOTIDE SEQUENCE</scope>
</reference>
<dbReference type="EMBL" id="AUZX01000628">
    <property type="protein sequence ID" value="EQD80502.1"/>
    <property type="molecule type" value="Genomic_DNA"/>
</dbReference>
<dbReference type="AlphaFoldDB" id="T1CDI9"/>
<sequence length="139" mass="15279">MWAAKRGNRFAQRQVANAYLNGEGTRRSPAAAAHWFRIGIAPWQLAVIYGGLAQTYACGQLVPADHAKAAYYTAKSVADLRALARGRNAQADYYLGLDYALGRGVRRNRTRATGYLCRAVMLRDTRAAAALRHLQGRSP</sequence>
<evidence type="ECO:0000313" key="1">
    <source>
        <dbReference type="EMBL" id="EQD80502.1"/>
    </source>
</evidence>
<gene>
    <name evidence="1" type="ORF">B1A_00825</name>
</gene>
<proteinExistence type="predicted"/>
<dbReference type="InterPro" id="IPR011990">
    <property type="entry name" value="TPR-like_helical_dom_sf"/>
</dbReference>
<dbReference type="InterPro" id="IPR006597">
    <property type="entry name" value="Sel1-like"/>
</dbReference>
<organism evidence="1">
    <name type="scientific">mine drainage metagenome</name>
    <dbReference type="NCBI Taxonomy" id="410659"/>
    <lineage>
        <taxon>unclassified sequences</taxon>
        <taxon>metagenomes</taxon>
        <taxon>ecological metagenomes</taxon>
    </lineage>
</organism>
<dbReference type="SUPFAM" id="SSF81901">
    <property type="entry name" value="HCP-like"/>
    <property type="match status" value="1"/>
</dbReference>
<dbReference type="Pfam" id="PF08238">
    <property type="entry name" value="Sel1"/>
    <property type="match status" value="3"/>
</dbReference>
<accession>T1CDI9</accession>
<name>T1CDI9_9ZZZZ</name>
<reference evidence="1" key="2">
    <citation type="journal article" date="2014" name="ISME J.">
        <title>Microbial stratification in low pH oxic and suboxic macroscopic growths along an acid mine drainage.</title>
        <authorList>
            <person name="Mendez-Garcia C."/>
            <person name="Mesa V."/>
            <person name="Sprenger R.R."/>
            <person name="Richter M."/>
            <person name="Diez M.S."/>
            <person name="Solano J."/>
            <person name="Bargiela R."/>
            <person name="Golyshina O.V."/>
            <person name="Manteca A."/>
            <person name="Ramos J.L."/>
            <person name="Gallego J.R."/>
            <person name="Llorente I."/>
            <person name="Martins Dos Santos V.A."/>
            <person name="Jensen O.N."/>
            <person name="Pelaez A.I."/>
            <person name="Sanchez J."/>
            <person name="Ferrer M."/>
        </authorList>
    </citation>
    <scope>NUCLEOTIDE SEQUENCE</scope>
</reference>
<protein>
    <submittedName>
        <fullName evidence="1">Sel1 domain protein repeat-containing protein</fullName>
    </submittedName>
</protein>
<dbReference type="Gene3D" id="1.25.40.10">
    <property type="entry name" value="Tetratricopeptide repeat domain"/>
    <property type="match status" value="2"/>
</dbReference>
<dbReference type="SMART" id="SM00671">
    <property type="entry name" value="SEL1"/>
    <property type="match status" value="3"/>
</dbReference>
<comment type="caution">
    <text evidence="1">The sequence shown here is derived from an EMBL/GenBank/DDBJ whole genome shotgun (WGS) entry which is preliminary data.</text>
</comment>